<protein>
    <recommendedName>
        <fullName evidence="2">C1q domain-containing protein</fullName>
    </recommendedName>
</protein>
<evidence type="ECO:0000259" key="2">
    <source>
        <dbReference type="Pfam" id="PF00386"/>
    </source>
</evidence>
<proteinExistence type="predicted"/>
<dbReference type="InterPro" id="IPR001073">
    <property type="entry name" value="C1q_dom"/>
</dbReference>
<sequence length="266" mass="30007">MKSEVLLFTVLLALIQSSGGFLLDGPTIGGKKRQETLSSLQRRNSYRQNRQTTLPYLNEQARGQDVLALYNITTTTGRKLTEMKTSTSNLFLEMKNNQTMEMNDLKQDFDNQLASFQTSYNATINDLHTKEISMQKQITENNERVALFAWASDKNYRNVIRFNNVQLSVGITNISAFKSTGKFVCEKEGLYLVAVSVVSKDSYSSFCVYHRGMVSCTEIGQHFGVAGHSGTSVATLHLQVNDNVRVETSYTIEASYWTQFTLIKIK</sequence>
<dbReference type="OrthoDB" id="6070921at2759"/>
<feature type="signal peptide" evidence="1">
    <location>
        <begin position="1"/>
        <end position="20"/>
    </location>
</feature>
<reference evidence="3" key="1">
    <citation type="submission" date="2021-03" db="EMBL/GenBank/DDBJ databases">
        <authorList>
            <person name="Bekaert M."/>
        </authorList>
    </citation>
    <scope>NUCLEOTIDE SEQUENCE</scope>
</reference>
<gene>
    <name evidence="3" type="ORF">MEDL_25033</name>
</gene>
<dbReference type="Gene3D" id="2.60.120.40">
    <property type="match status" value="1"/>
</dbReference>
<feature type="domain" description="C1q" evidence="2">
    <location>
        <begin position="153"/>
        <end position="251"/>
    </location>
</feature>
<keyword evidence="4" id="KW-1185">Reference proteome</keyword>
<evidence type="ECO:0000313" key="3">
    <source>
        <dbReference type="EMBL" id="CAG2210983.1"/>
    </source>
</evidence>
<dbReference type="SUPFAM" id="SSF49842">
    <property type="entry name" value="TNF-like"/>
    <property type="match status" value="1"/>
</dbReference>
<keyword evidence="1" id="KW-0732">Signal</keyword>
<evidence type="ECO:0000313" key="4">
    <source>
        <dbReference type="Proteomes" id="UP000683360"/>
    </source>
</evidence>
<feature type="chain" id="PRO_5035921469" description="C1q domain-containing protein" evidence="1">
    <location>
        <begin position="21"/>
        <end position="266"/>
    </location>
</feature>
<accession>A0A8S3RPQ5</accession>
<dbReference type="AlphaFoldDB" id="A0A8S3RPQ5"/>
<dbReference type="EMBL" id="CAJPWZ010001248">
    <property type="protein sequence ID" value="CAG2210983.1"/>
    <property type="molecule type" value="Genomic_DNA"/>
</dbReference>
<organism evidence="3 4">
    <name type="scientific">Mytilus edulis</name>
    <name type="common">Blue mussel</name>
    <dbReference type="NCBI Taxonomy" id="6550"/>
    <lineage>
        <taxon>Eukaryota</taxon>
        <taxon>Metazoa</taxon>
        <taxon>Spiralia</taxon>
        <taxon>Lophotrochozoa</taxon>
        <taxon>Mollusca</taxon>
        <taxon>Bivalvia</taxon>
        <taxon>Autobranchia</taxon>
        <taxon>Pteriomorphia</taxon>
        <taxon>Mytilida</taxon>
        <taxon>Mytiloidea</taxon>
        <taxon>Mytilidae</taxon>
        <taxon>Mytilinae</taxon>
        <taxon>Mytilus</taxon>
    </lineage>
</organism>
<dbReference type="Pfam" id="PF00386">
    <property type="entry name" value="C1q"/>
    <property type="match status" value="1"/>
</dbReference>
<dbReference type="InterPro" id="IPR008983">
    <property type="entry name" value="Tumour_necrosis_fac-like_dom"/>
</dbReference>
<name>A0A8S3RPQ5_MYTED</name>
<comment type="caution">
    <text evidence="3">The sequence shown here is derived from an EMBL/GenBank/DDBJ whole genome shotgun (WGS) entry which is preliminary data.</text>
</comment>
<evidence type="ECO:0000256" key="1">
    <source>
        <dbReference type="SAM" id="SignalP"/>
    </source>
</evidence>
<dbReference type="Proteomes" id="UP000683360">
    <property type="component" value="Unassembled WGS sequence"/>
</dbReference>